<organism evidence="1 2">
    <name type="scientific">Caerostris extrusa</name>
    <name type="common">Bark spider</name>
    <name type="synonym">Caerostris bankana</name>
    <dbReference type="NCBI Taxonomy" id="172846"/>
    <lineage>
        <taxon>Eukaryota</taxon>
        <taxon>Metazoa</taxon>
        <taxon>Ecdysozoa</taxon>
        <taxon>Arthropoda</taxon>
        <taxon>Chelicerata</taxon>
        <taxon>Arachnida</taxon>
        <taxon>Araneae</taxon>
        <taxon>Araneomorphae</taxon>
        <taxon>Entelegynae</taxon>
        <taxon>Araneoidea</taxon>
        <taxon>Araneidae</taxon>
        <taxon>Caerostris</taxon>
    </lineage>
</organism>
<reference evidence="1 2" key="1">
    <citation type="submission" date="2021-06" db="EMBL/GenBank/DDBJ databases">
        <title>Caerostris extrusa draft genome.</title>
        <authorList>
            <person name="Kono N."/>
            <person name="Arakawa K."/>
        </authorList>
    </citation>
    <scope>NUCLEOTIDE SEQUENCE [LARGE SCALE GENOMIC DNA]</scope>
</reference>
<proteinExistence type="predicted"/>
<comment type="caution">
    <text evidence="1">The sequence shown here is derived from an EMBL/GenBank/DDBJ whole genome shotgun (WGS) entry which is preliminary data.</text>
</comment>
<evidence type="ECO:0000313" key="2">
    <source>
        <dbReference type="Proteomes" id="UP001054945"/>
    </source>
</evidence>
<name>A0AAV4P5Y9_CAEEX</name>
<evidence type="ECO:0000313" key="1">
    <source>
        <dbReference type="EMBL" id="GIX92762.1"/>
    </source>
</evidence>
<dbReference type="AlphaFoldDB" id="A0AAV4P5Y9"/>
<dbReference type="EMBL" id="BPLR01021717">
    <property type="protein sequence ID" value="GIX92762.1"/>
    <property type="molecule type" value="Genomic_DNA"/>
</dbReference>
<sequence>MGTAEQTIYYLQGNGREAIENGFWEKSYFCPPSFLFLSEILELVGPTLLGCFYALEWIMQGFLCHHAEKYGYSSSYCRTHSLPQPLQKIRKSFTR</sequence>
<protein>
    <submittedName>
        <fullName evidence="1">Uncharacterized protein</fullName>
    </submittedName>
</protein>
<keyword evidence="2" id="KW-1185">Reference proteome</keyword>
<accession>A0AAV4P5Y9</accession>
<dbReference type="Proteomes" id="UP001054945">
    <property type="component" value="Unassembled WGS sequence"/>
</dbReference>
<gene>
    <name evidence="1" type="ORF">CEXT_285301</name>
</gene>